<evidence type="ECO:0000256" key="1">
    <source>
        <dbReference type="SAM" id="MobiDB-lite"/>
    </source>
</evidence>
<sequence>MPHQRVICETQSHPDQIGACLEEPVLDELASERGSVVEEAEGQDDRVPCTEEHQPYNEQEQSQAYDSDIEVQEAQPTLRRSTRDRRPGQIYQPRVTVAQTGAGRGLLWKTFAAETHLINSTSTP</sequence>
<feature type="compositionally biased region" description="Basic and acidic residues" evidence="1">
    <location>
        <begin position="43"/>
        <end position="55"/>
    </location>
</feature>
<proteinExistence type="predicted"/>
<organism evidence="2 3">
    <name type="scientific">Pleuronectes platessa</name>
    <name type="common">European plaice</name>
    <dbReference type="NCBI Taxonomy" id="8262"/>
    <lineage>
        <taxon>Eukaryota</taxon>
        <taxon>Metazoa</taxon>
        <taxon>Chordata</taxon>
        <taxon>Craniata</taxon>
        <taxon>Vertebrata</taxon>
        <taxon>Euteleostomi</taxon>
        <taxon>Actinopterygii</taxon>
        <taxon>Neopterygii</taxon>
        <taxon>Teleostei</taxon>
        <taxon>Neoteleostei</taxon>
        <taxon>Acanthomorphata</taxon>
        <taxon>Carangaria</taxon>
        <taxon>Pleuronectiformes</taxon>
        <taxon>Pleuronectoidei</taxon>
        <taxon>Pleuronectidae</taxon>
        <taxon>Pleuronectes</taxon>
    </lineage>
</organism>
<comment type="caution">
    <text evidence="2">The sequence shown here is derived from an EMBL/GenBank/DDBJ whole genome shotgun (WGS) entry which is preliminary data.</text>
</comment>
<name>A0A9N7ZAA7_PLEPL</name>
<protein>
    <submittedName>
        <fullName evidence="2">Uncharacterized protein</fullName>
    </submittedName>
</protein>
<feature type="compositionally biased region" description="Polar residues" evidence="1">
    <location>
        <begin position="56"/>
        <end position="65"/>
    </location>
</feature>
<evidence type="ECO:0000313" key="2">
    <source>
        <dbReference type="EMBL" id="CAB1455642.1"/>
    </source>
</evidence>
<dbReference type="EMBL" id="CADEAL010004265">
    <property type="protein sequence ID" value="CAB1455642.1"/>
    <property type="molecule type" value="Genomic_DNA"/>
</dbReference>
<reference evidence="2" key="1">
    <citation type="submission" date="2020-03" db="EMBL/GenBank/DDBJ databases">
        <authorList>
            <person name="Weist P."/>
        </authorList>
    </citation>
    <scope>NUCLEOTIDE SEQUENCE</scope>
</reference>
<dbReference type="Proteomes" id="UP001153269">
    <property type="component" value="Unassembled WGS sequence"/>
</dbReference>
<feature type="region of interest" description="Disordered" evidence="1">
    <location>
        <begin position="30"/>
        <end position="93"/>
    </location>
</feature>
<keyword evidence="3" id="KW-1185">Reference proteome</keyword>
<evidence type="ECO:0000313" key="3">
    <source>
        <dbReference type="Proteomes" id="UP001153269"/>
    </source>
</evidence>
<gene>
    <name evidence="2" type="ORF">PLEPLA_LOCUS43423</name>
</gene>
<accession>A0A9N7ZAA7</accession>
<dbReference type="AlphaFoldDB" id="A0A9N7ZAA7"/>